<evidence type="ECO:0000256" key="2">
    <source>
        <dbReference type="ARBA" id="ARBA00023015"/>
    </source>
</evidence>
<dbReference type="GO" id="GO:0000976">
    <property type="term" value="F:transcription cis-regulatory region binding"/>
    <property type="evidence" value="ECO:0007669"/>
    <property type="project" value="TreeGrafter"/>
</dbReference>
<dbReference type="InterPro" id="IPR036864">
    <property type="entry name" value="Zn2-C6_fun-type_DNA-bd_sf"/>
</dbReference>
<keyword evidence="2" id="KW-0805">Transcription regulation</keyword>
<evidence type="ECO:0000313" key="9">
    <source>
        <dbReference type="Proteomes" id="UP001270362"/>
    </source>
</evidence>
<proteinExistence type="predicted"/>
<feature type="domain" description="Zn(2)-C6 fungal-type" evidence="7">
    <location>
        <begin position="20"/>
        <end position="52"/>
    </location>
</feature>
<dbReference type="InterPro" id="IPR001138">
    <property type="entry name" value="Zn2Cys6_DnaBD"/>
</dbReference>
<dbReference type="GO" id="GO:0008270">
    <property type="term" value="F:zinc ion binding"/>
    <property type="evidence" value="ECO:0007669"/>
    <property type="project" value="InterPro"/>
</dbReference>
<accession>A0AAE0X0C3</accession>
<feature type="region of interest" description="Disordered" evidence="6">
    <location>
        <begin position="91"/>
        <end position="120"/>
    </location>
</feature>
<evidence type="ECO:0000313" key="8">
    <source>
        <dbReference type="EMBL" id="KAK3682210.1"/>
    </source>
</evidence>
<dbReference type="PANTHER" id="PTHR31845:SF32">
    <property type="entry name" value="MISCELLANEOUS ZN(II)2CYS6 TRANSCRIPTION FACTOR (EUROFUNG)-RELATED"/>
    <property type="match status" value="1"/>
</dbReference>
<keyword evidence="9" id="KW-1185">Reference proteome</keyword>
<dbReference type="InterPro" id="IPR051089">
    <property type="entry name" value="prtT"/>
</dbReference>
<feature type="compositionally biased region" description="Low complexity" evidence="6">
    <location>
        <begin position="97"/>
        <end position="109"/>
    </location>
</feature>
<dbReference type="CDD" id="cd00067">
    <property type="entry name" value="GAL4"/>
    <property type="match status" value="1"/>
</dbReference>
<dbReference type="PROSITE" id="PS00463">
    <property type="entry name" value="ZN2_CY6_FUNGAL_1"/>
    <property type="match status" value="1"/>
</dbReference>
<evidence type="ECO:0000259" key="7">
    <source>
        <dbReference type="PROSITE" id="PS00463"/>
    </source>
</evidence>
<evidence type="ECO:0000256" key="4">
    <source>
        <dbReference type="ARBA" id="ARBA00023163"/>
    </source>
</evidence>
<evidence type="ECO:0000256" key="1">
    <source>
        <dbReference type="ARBA" id="ARBA00004123"/>
    </source>
</evidence>
<evidence type="ECO:0000256" key="5">
    <source>
        <dbReference type="ARBA" id="ARBA00023242"/>
    </source>
</evidence>
<gene>
    <name evidence="8" type="ORF">B0T22DRAFT_413363</name>
</gene>
<dbReference type="Proteomes" id="UP001270362">
    <property type="component" value="Unassembled WGS sequence"/>
</dbReference>
<reference evidence="8" key="2">
    <citation type="submission" date="2023-06" db="EMBL/GenBank/DDBJ databases">
        <authorList>
            <consortium name="Lawrence Berkeley National Laboratory"/>
            <person name="Haridas S."/>
            <person name="Hensen N."/>
            <person name="Bonometti L."/>
            <person name="Westerberg I."/>
            <person name="Brannstrom I.O."/>
            <person name="Guillou S."/>
            <person name="Cros-Aarteil S."/>
            <person name="Calhoun S."/>
            <person name="Kuo A."/>
            <person name="Mondo S."/>
            <person name="Pangilinan J."/>
            <person name="Riley R."/>
            <person name="Labutti K."/>
            <person name="Andreopoulos B."/>
            <person name="Lipzen A."/>
            <person name="Chen C."/>
            <person name="Yanf M."/>
            <person name="Daum C."/>
            <person name="Ng V."/>
            <person name="Clum A."/>
            <person name="Steindorff A."/>
            <person name="Ohm R."/>
            <person name="Martin F."/>
            <person name="Silar P."/>
            <person name="Natvig D."/>
            <person name="Lalanne C."/>
            <person name="Gautier V."/>
            <person name="Ament-Velasquez S.L."/>
            <person name="Kruys A."/>
            <person name="Hutchinson M.I."/>
            <person name="Powell A.J."/>
            <person name="Barry K."/>
            <person name="Miller A.N."/>
            <person name="Grigoriev I.V."/>
            <person name="Debuchy R."/>
            <person name="Gladieux P."/>
            <person name="Thoren M.H."/>
            <person name="Johannesson H."/>
        </authorList>
    </citation>
    <scope>NUCLEOTIDE SEQUENCE</scope>
    <source>
        <strain evidence="8">CBS 314.62</strain>
    </source>
</reference>
<evidence type="ECO:0000256" key="3">
    <source>
        <dbReference type="ARBA" id="ARBA00023125"/>
    </source>
</evidence>
<protein>
    <recommendedName>
        <fullName evidence="7">Zn(2)-C6 fungal-type domain-containing protein</fullName>
    </recommendedName>
</protein>
<reference evidence="8" key="1">
    <citation type="journal article" date="2023" name="Mol. Phylogenet. Evol.">
        <title>Genome-scale phylogeny and comparative genomics of the fungal order Sordariales.</title>
        <authorList>
            <person name="Hensen N."/>
            <person name="Bonometti L."/>
            <person name="Westerberg I."/>
            <person name="Brannstrom I.O."/>
            <person name="Guillou S."/>
            <person name="Cros-Aarteil S."/>
            <person name="Calhoun S."/>
            <person name="Haridas S."/>
            <person name="Kuo A."/>
            <person name="Mondo S."/>
            <person name="Pangilinan J."/>
            <person name="Riley R."/>
            <person name="LaButti K."/>
            <person name="Andreopoulos B."/>
            <person name="Lipzen A."/>
            <person name="Chen C."/>
            <person name="Yan M."/>
            <person name="Daum C."/>
            <person name="Ng V."/>
            <person name="Clum A."/>
            <person name="Steindorff A."/>
            <person name="Ohm R.A."/>
            <person name="Martin F."/>
            <person name="Silar P."/>
            <person name="Natvig D.O."/>
            <person name="Lalanne C."/>
            <person name="Gautier V."/>
            <person name="Ament-Velasquez S.L."/>
            <person name="Kruys A."/>
            <person name="Hutchinson M.I."/>
            <person name="Powell A.J."/>
            <person name="Barry K."/>
            <person name="Miller A.N."/>
            <person name="Grigoriev I.V."/>
            <person name="Debuchy R."/>
            <person name="Gladieux P."/>
            <person name="Hiltunen Thoren M."/>
            <person name="Johannesson H."/>
        </authorList>
    </citation>
    <scope>NUCLEOTIDE SEQUENCE</scope>
    <source>
        <strain evidence="8">CBS 314.62</strain>
    </source>
</reference>
<dbReference type="PANTHER" id="PTHR31845">
    <property type="entry name" value="FINGER DOMAIN PROTEIN, PUTATIVE-RELATED"/>
    <property type="match status" value="1"/>
</dbReference>
<organism evidence="8 9">
    <name type="scientific">Podospora appendiculata</name>
    <dbReference type="NCBI Taxonomy" id="314037"/>
    <lineage>
        <taxon>Eukaryota</taxon>
        <taxon>Fungi</taxon>
        <taxon>Dikarya</taxon>
        <taxon>Ascomycota</taxon>
        <taxon>Pezizomycotina</taxon>
        <taxon>Sordariomycetes</taxon>
        <taxon>Sordariomycetidae</taxon>
        <taxon>Sordariales</taxon>
        <taxon>Podosporaceae</taxon>
        <taxon>Podospora</taxon>
    </lineage>
</organism>
<sequence>MAPGLTASTESCSPAPYGRACAGCSRAKCKCFYRSGSDGSECERCHRLGKTCEPSAAARVRKRKVRTPPPTSRRIEEKLDDLVSLLRSQAGEKQDAVQVTQQPQQYTPQTTPPSAPDRLSPTLKTLVSFGDPLDSAPTKTRDDPEIAIDTDSNVVHIFRSSSPGPRSFSLSPVYNDVAVHDVPDRTAEEQLATFRRVFLNMFPFVHLPATLSASELRYEKPFLWLNIMALTTNRVAQQFAMGDTIWRIISQRIITEHLADLDLVLGLVCFAAWSHYFKNDKPFMTILSQLAVATAMELGIHNGGCKNLPHRSRSGWAVYRPNTTQDGRTLEERRTMIAVFHVTSSTWTAYRKTEPLRWTPYLDSCLRMLSQGTETYMDIILATQVKCQIITDQLTCPSADSSTGDTGGAIKRPSPFLISALLGQVNEIRQSIPEQLRAERILQYYLHSTELTIQETLFTKARLPDQTGLSQFRRIQDLDAVMRSVESWLAVMEAMPMLDWPGVNVDVFAQFTHSLVVLFKLTTIDEPGWDTAEVRRRADVFNILDRLCDIIGRIPAALGTVEAEGTSRMGLFAKTPHVLRAIKALFAAEMPAGSVVENSAMPQDVAMHTPESAEGSAGGVVVTAGYHGNGEENTESFQQARDAVVINPDNFMVSLTDEPWLSDIFGPQWDMGVRPPEFLFAPYEVQ</sequence>
<dbReference type="GO" id="GO:0005634">
    <property type="term" value="C:nucleus"/>
    <property type="evidence" value="ECO:0007669"/>
    <property type="project" value="UniProtKB-SubCell"/>
</dbReference>
<dbReference type="AlphaFoldDB" id="A0AAE0X0C3"/>
<dbReference type="Gene3D" id="4.10.240.10">
    <property type="entry name" value="Zn(2)-C6 fungal-type DNA-binding domain"/>
    <property type="match status" value="1"/>
</dbReference>
<keyword evidence="5" id="KW-0539">Nucleus</keyword>
<dbReference type="EMBL" id="JAULSO010000005">
    <property type="protein sequence ID" value="KAK3682210.1"/>
    <property type="molecule type" value="Genomic_DNA"/>
</dbReference>
<dbReference type="GO" id="GO:0000981">
    <property type="term" value="F:DNA-binding transcription factor activity, RNA polymerase II-specific"/>
    <property type="evidence" value="ECO:0007669"/>
    <property type="project" value="InterPro"/>
</dbReference>
<evidence type="ECO:0000256" key="6">
    <source>
        <dbReference type="SAM" id="MobiDB-lite"/>
    </source>
</evidence>
<comment type="subcellular location">
    <subcellularLocation>
        <location evidence="1">Nucleus</location>
    </subcellularLocation>
</comment>
<keyword evidence="3" id="KW-0238">DNA-binding</keyword>
<comment type="caution">
    <text evidence="8">The sequence shown here is derived from an EMBL/GenBank/DDBJ whole genome shotgun (WGS) entry which is preliminary data.</text>
</comment>
<name>A0AAE0X0C3_9PEZI</name>
<keyword evidence="4" id="KW-0804">Transcription</keyword>